<dbReference type="STRING" id="1073327.SAMN04488108_3982"/>
<keyword evidence="3" id="KW-0732">Signal</keyword>
<comment type="subcellular location">
    <subcellularLocation>
        <location evidence="1">Cell outer membrane</location>
    </subcellularLocation>
</comment>
<dbReference type="RefSeq" id="WP_073573582.1">
    <property type="nucleotide sequence ID" value="NZ_FRXN01000007.1"/>
</dbReference>
<dbReference type="InterPro" id="IPR012944">
    <property type="entry name" value="SusD_RagB_dom"/>
</dbReference>
<evidence type="ECO:0000259" key="6">
    <source>
        <dbReference type="Pfam" id="PF07980"/>
    </source>
</evidence>
<dbReference type="Gene3D" id="1.25.40.390">
    <property type="match status" value="1"/>
</dbReference>
<dbReference type="SUPFAM" id="SSF48452">
    <property type="entry name" value="TPR-like"/>
    <property type="match status" value="1"/>
</dbReference>
<dbReference type="AlphaFoldDB" id="A0A1M7ZK73"/>
<accession>A0A1M7ZK73</accession>
<organism evidence="8 9">
    <name type="scientific">Algoriphagus zhangzhouensis</name>
    <dbReference type="NCBI Taxonomy" id="1073327"/>
    <lineage>
        <taxon>Bacteria</taxon>
        <taxon>Pseudomonadati</taxon>
        <taxon>Bacteroidota</taxon>
        <taxon>Cytophagia</taxon>
        <taxon>Cytophagales</taxon>
        <taxon>Cyclobacteriaceae</taxon>
        <taxon>Algoriphagus</taxon>
    </lineage>
</organism>
<evidence type="ECO:0000256" key="1">
    <source>
        <dbReference type="ARBA" id="ARBA00004442"/>
    </source>
</evidence>
<gene>
    <name evidence="8" type="ORF">SAMN04488108_3982</name>
</gene>
<evidence type="ECO:0000256" key="4">
    <source>
        <dbReference type="ARBA" id="ARBA00023136"/>
    </source>
</evidence>
<feature type="domain" description="SusD-like N-terminal" evidence="7">
    <location>
        <begin position="44"/>
        <end position="214"/>
    </location>
</feature>
<keyword evidence="5" id="KW-0998">Cell outer membrane</keyword>
<dbReference type="EMBL" id="FRXN01000007">
    <property type="protein sequence ID" value="SHO65315.1"/>
    <property type="molecule type" value="Genomic_DNA"/>
</dbReference>
<dbReference type="InterPro" id="IPR033985">
    <property type="entry name" value="SusD-like_N"/>
</dbReference>
<name>A0A1M7ZK73_9BACT</name>
<comment type="similarity">
    <text evidence="2">Belongs to the SusD family.</text>
</comment>
<evidence type="ECO:0000313" key="9">
    <source>
        <dbReference type="Proteomes" id="UP000184609"/>
    </source>
</evidence>
<evidence type="ECO:0000256" key="2">
    <source>
        <dbReference type="ARBA" id="ARBA00006275"/>
    </source>
</evidence>
<dbReference type="Pfam" id="PF07980">
    <property type="entry name" value="SusD_RagB"/>
    <property type="match status" value="1"/>
</dbReference>
<reference evidence="9" key="1">
    <citation type="submission" date="2016-12" db="EMBL/GenBank/DDBJ databases">
        <authorList>
            <person name="Varghese N."/>
            <person name="Submissions S."/>
        </authorList>
    </citation>
    <scope>NUCLEOTIDE SEQUENCE [LARGE SCALE GENOMIC DNA]</scope>
    <source>
        <strain evidence="9">DSM 25035</strain>
    </source>
</reference>
<feature type="domain" description="RagB/SusD" evidence="6">
    <location>
        <begin position="269"/>
        <end position="478"/>
    </location>
</feature>
<dbReference type="Pfam" id="PF14322">
    <property type="entry name" value="SusD-like_3"/>
    <property type="match status" value="1"/>
</dbReference>
<dbReference type="Proteomes" id="UP000184609">
    <property type="component" value="Unassembled WGS sequence"/>
</dbReference>
<proteinExistence type="inferred from homology"/>
<dbReference type="InterPro" id="IPR011990">
    <property type="entry name" value="TPR-like_helical_dom_sf"/>
</dbReference>
<evidence type="ECO:0000259" key="7">
    <source>
        <dbReference type="Pfam" id="PF14322"/>
    </source>
</evidence>
<dbReference type="OrthoDB" id="621018at2"/>
<dbReference type="CDD" id="cd08977">
    <property type="entry name" value="SusD"/>
    <property type="match status" value="1"/>
</dbReference>
<keyword evidence="4" id="KW-0472">Membrane</keyword>
<sequence length="478" mass="52972">MKKYIGLFMLILTLGCADLERYPLNSIGAPQFWATGDDAILGINGVYNVLADNHMYREFMRHTDAIADNAYSQYSFSYYLEISEGRGFDASSVWPRNIWKKSYEGIVRANEVILNVPAITMDETLKARVIGEAKFLRALFYFHLTNLYGNVPLVISEQTIEESLVPRDPKSAVLDLIKSDLESAASSLPEAYGSSEMGRATKGAALALKARVHLYNKEYAEAIAAANQVTSLGYDLLATENFASMFLPSQENNSTESIFEVQFLGNTGTNGVGSSFNSSSGAIPAFGAGSYHPIQEFVDFFEEGDIRKDATVLQDGQEFAGIAFSGVRTPTGYAAIKGVIPDEMVTGDGDANFVVLRYAEIILTIAEAENELNGPTSIAYDAVNKIRNRATLENLPEGLSQEEMREAIKRERRVELAFEGHHYFDLLRYGAEDLKEAMESVKSVPSHERVFDEKLLMWPVPQAEININPNLLPQNPNW</sequence>
<keyword evidence="9" id="KW-1185">Reference proteome</keyword>
<evidence type="ECO:0000256" key="5">
    <source>
        <dbReference type="ARBA" id="ARBA00023237"/>
    </source>
</evidence>
<dbReference type="GO" id="GO:0009279">
    <property type="term" value="C:cell outer membrane"/>
    <property type="evidence" value="ECO:0007669"/>
    <property type="project" value="UniProtKB-SubCell"/>
</dbReference>
<protein>
    <submittedName>
        <fullName evidence="8">Starch-binding associating with outer membrane</fullName>
    </submittedName>
</protein>
<evidence type="ECO:0000256" key="3">
    <source>
        <dbReference type="ARBA" id="ARBA00022729"/>
    </source>
</evidence>
<dbReference type="PROSITE" id="PS51257">
    <property type="entry name" value="PROKAR_LIPOPROTEIN"/>
    <property type="match status" value="1"/>
</dbReference>
<evidence type="ECO:0000313" key="8">
    <source>
        <dbReference type="EMBL" id="SHO65315.1"/>
    </source>
</evidence>